<dbReference type="RefSeq" id="WP_184207864.1">
    <property type="nucleotide sequence ID" value="NZ_JACHIF010000003.1"/>
</dbReference>
<dbReference type="Proteomes" id="UP000534294">
    <property type="component" value="Unassembled WGS sequence"/>
</dbReference>
<organism evidence="1 2">
    <name type="scientific">Prosthecobacter dejongeii</name>
    <dbReference type="NCBI Taxonomy" id="48465"/>
    <lineage>
        <taxon>Bacteria</taxon>
        <taxon>Pseudomonadati</taxon>
        <taxon>Verrucomicrobiota</taxon>
        <taxon>Verrucomicrobiia</taxon>
        <taxon>Verrucomicrobiales</taxon>
        <taxon>Verrucomicrobiaceae</taxon>
        <taxon>Prosthecobacter</taxon>
    </lineage>
</organism>
<keyword evidence="2" id="KW-1185">Reference proteome</keyword>
<accession>A0A7W7YKM1</accession>
<proteinExistence type="predicted"/>
<gene>
    <name evidence="1" type="ORF">HNQ64_001971</name>
</gene>
<sequence length="94" mass="10475">MFANTLRDAALKARIDTPDFTEALAADTEGTFAAEVSTYLDAWKEQIKVYQDAGLPTAEFESLTRLSDSVQTAGRVLEFFVKMQRLSALQTHEN</sequence>
<dbReference type="EMBL" id="JACHIF010000003">
    <property type="protein sequence ID" value="MBB5037722.1"/>
    <property type="molecule type" value="Genomic_DNA"/>
</dbReference>
<name>A0A7W7YKM1_9BACT</name>
<comment type="caution">
    <text evidence="1">The sequence shown here is derived from an EMBL/GenBank/DDBJ whole genome shotgun (WGS) entry which is preliminary data.</text>
</comment>
<evidence type="ECO:0000313" key="2">
    <source>
        <dbReference type="Proteomes" id="UP000534294"/>
    </source>
</evidence>
<reference evidence="1 2" key="1">
    <citation type="submission" date="2020-08" db="EMBL/GenBank/DDBJ databases">
        <title>Genomic Encyclopedia of Type Strains, Phase IV (KMG-IV): sequencing the most valuable type-strain genomes for metagenomic binning, comparative biology and taxonomic classification.</title>
        <authorList>
            <person name="Goeker M."/>
        </authorList>
    </citation>
    <scope>NUCLEOTIDE SEQUENCE [LARGE SCALE GENOMIC DNA]</scope>
    <source>
        <strain evidence="1 2">DSM 12251</strain>
    </source>
</reference>
<protein>
    <submittedName>
        <fullName evidence="1">Uncharacterized protein</fullName>
    </submittedName>
</protein>
<dbReference type="AlphaFoldDB" id="A0A7W7YKM1"/>
<evidence type="ECO:0000313" key="1">
    <source>
        <dbReference type="EMBL" id="MBB5037722.1"/>
    </source>
</evidence>